<keyword evidence="1" id="KW-0677">Repeat</keyword>
<name>A0A1H2UFS3_9BACI</name>
<dbReference type="InterPro" id="IPR036634">
    <property type="entry name" value="PRD_sf"/>
</dbReference>
<dbReference type="Gene3D" id="1.10.1790.10">
    <property type="entry name" value="PRD domain"/>
    <property type="match status" value="2"/>
</dbReference>
<dbReference type="NCBIfam" id="NF046042">
    <property type="entry name" value="LicT"/>
    <property type="match status" value="1"/>
</dbReference>
<dbReference type="OrthoDB" id="9813552at2"/>
<dbReference type="Pfam" id="PF03123">
    <property type="entry name" value="CAT_RBD"/>
    <property type="match status" value="1"/>
</dbReference>
<dbReference type="STRING" id="1122204.SAMN05421781_1692"/>
<dbReference type="PANTHER" id="PTHR30185:SF15">
    <property type="entry name" value="CRYPTIC BETA-GLUCOSIDE BGL OPERON ANTITERMINATOR"/>
    <property type="match status" value="1"/>
</dbReference>
<dbReference type="SUPFAM" id="SSF63520">
    <property type="entry name" value="PTS-regulatory domain, PRD"/>
    <property type="match status" value="2"/>
</dbReference>
<dbReference type="InterPro" id="IPR004341">
    <property type="entry name" value="CAT_RNA-bd_dom"/>
</dbReference>
<reference evidence="3 4" key="1">
    <citation type="submission" date="2016-10" db="EMBL/GenBank/DDBJ databases">
        <authorList>
            <person name="de Groot N.N."/>
        </authorList>
    </citation>
    <scope>NUCLEOTIDE SEQUENCE [LARGE SCALE GENOMIC DNA]</scope>
    <source>
        <strain evidence="3 4">DSM 23126</strain>
    </source>
</reference>
<dbReference type="SUPFAM" id="SSF50151">
    <property type="entry name" value="SacY-like RNA-binding domain"/>
    <property type="match status" value="1"/>
</dbReference>
<dbReference type="GO" id="GO:0003723">
    <property type="term" value="F:RNA binding"/>
    <property type="evidence" value="ECO:0007669"/>
    <property type="project" value="InterPro"/>
</dbReference>
<accession>A0A1H2UFS3</accession>
<dbReference type="RefSeq" id="WP_091613709.1">
    <property type="nucleotide sequence ID" value="NZ_FNNC01000003.1"/>
</dbReference>
<feature type="domain" description="PRD" evidence="2">
    <location>
        <begin position="65"/>
        <end position="170"/>
    </location>
</feature>
<feature type="domain" description="PRD" evidence="2">
    <location>
        <begin position="171"/>
        <end position="283"/>
    </location>
</feature>
<protein>
    <submittedName>
        <fullName evidence="3">Transcriptional antiterminator, BglG family</fullName>
    </submittedName>
</protein>
<dbReference type="Proteomes" id="UP000199488">
    <property type="component" value="Unassembled WGS sequence"/>
</dbReference>
<dbReference type="AlphaFoldDB" id="A0A1H2UFS3"/>
<gene>
    <name evidence="3" type="ORF">SAMN05421781_1692</name>
</gene>
<dbReference type="PANTHER" id="PTHR30185">
    <property type="entry name" value="CRYPTIC BETA-GLUCOSIDE BGL OPERON ANTITERMINATOR"/>
    <property type="match status" value="1"/>
</dbReference>
<organism evidence="3 4">
    <name type="scientific">Marinococcus luteus</name>
    <dbReference type="NCBI Taxonomy" id="1122204"/>
    <lineage>
        <taxon>Bacteria</taxon>
        <taxon>Bacillati</taxon>
        <taxon>Bacillota</taxon>
        <taxon>Bacilli</taxon>
        <taxon>Bacillales</taxon>
        <taxon>Bacillaceae</taxon>
        <taxon>Marinococcus</taxon>
    </lineage>
</organism>
<dbReference type="InterPro" id="IPR011608">
    <property type="entry name" value="PRD"/>
</dbReference>
<evidence type="ECO:0000259" key="2">
    <source>
        <dbReference type="PROSITE" id="PS51372"/>
    </source>
</evidence>
<proteinExistence type="predicted"/>
<keyword evidence="4" id="KW-1185">Reference proteome</keyword>
<dbReference type="Gene3D" id="2.30.24.10">
    <property type="entry name" value="CAT RNA-binding domain"/>
    <property type="match status" value="1"/>
</dbReference>
<evidence type="ECO:0000313" key="4">
    <source>
        <dbReference type="Proteomes" id="UP000199488"/>
    </source>
</evidence>
<sequence>MQIKKVFNNNVVLTENRHGKEMVVMGKGLAFQRKVGEAVDHEQVEKTFVLENENVSDQLAELLADVPETYLAIAEQIISLAKEELGVKLDDYLYVALTDHLSFAIRRYEQGMSLQNTLAWEIRKYYRKEFAVALKALNIIEAETGHRLDEHEAASITLHLVNSQMSGEGLEEVVETVGIVNDMLNIVKYHFQMELDEDTLNYERFLTHLRFFAWRLVRKERLQYDADDDFLYQQVKKQYKEAFLCSEKIKKYVENKCEWSVSNDELIYLTVHIHRVASRHQLNKNHSE</sequence>
<evidence type="ECO:0000256" key="1">
    <source>
        <dbReference type="ARBA" id="ARBA00022737"/>
    </source>
</evidence>
<dbReference type="SMART" id="SM01061">
    <property type="entry name" value="CAT_RBD"/>
    <property type="match status" value="1"/>
</dbReference>
<dbReference type="EMBL" id="FNNC01000003">
    <property type="protein sequence ID" value="SDW54708.1"/>
    <property type="molecule type" value="Genomic_DNA"/>
</dbReference>
<dbReference type="Pfam" id="PF00874">
    <property type="entry name" value="PRD"/>
    <property type="match status" value="2"/>
</dbReference>
<dbReference type="GO" id="GO:0006355">
    <property type="term" value="P:regulation of DNA-templated transcription"/>
    <property type="evidence" value="ECO:0007669"/>
    <property type="project" value="InterPro"/>
</dbReference>
<dbReference type="InterPro" id="IPR050661">
    <property type="entry name" value="BglG_antiterminators"/>
</dbReference>
<dbReference type="PROSITE" id="PS51372">
    <property type="entry name" value="PRD_2"/>
    <property type="match status" value="2"/>
</dbReference>
<dbReference type="InterPro" id="IPR036650">
    <property type="entry name" value="CAT_RNA-bd_dom_sf"/>
</dbReference>
<evidence type="ECO:0000313" key="3">
    <source>
        <dbReference type="EMBL" id="SDW54708.1"/>
    </source>
</evidence>